<sequence length="141" mass="15522">MPSNYDARWESALEVVQEIRPPSLPSDARVITVVVTYPPGSAGAPPHRHPGGPAFGFVLDGDMRFEVEGRPPRVVRSGETFWAPGGDVVQYSDANARNDRACRFLMTMVCAPGVPMLSLVDETEQQARRHLRSTHATNHED</sequence>
<dbReference type="InterPro" id="IPR014710">
    <property type="entry name" value="RmlC-like_jellyroll"/>
</dbReference>
<dbReference type="InterPro" id="IPR011051">
    <property type="entry name" value="RmlC_Cupin_sf"/>
</dbReference>
<accession>A0A1E8Q9W7</accession>
<comment type="caution">
    <text evidence="2">The sequence shown here is derived from an EMBL/GenBank/DDBJ whole genome shotgun (WGS) entry which is preliminary data.</text>
</comment>
<reference evidence="2 3" key="1">
    <citation type="submission" date="2016-09" db="EMBL/GenBank/DDBJ databases">
        <title>genome sequence of Mycobacterium sp. 739 SCH.</title>
        <authorList>
            <person name="Greninger A.L."/>
            <person name="Qin X."/>
            <person name="Jerome K."/>
            <person name="Vora S."/>
            <person name="Quinn K."/>
        </authorList>
    </citation>
    <scope>NUCLEOTIDE SEQUENCE [LARGE SCALE GENOMIC DNA]</scope>
    <source>
        <strain evidence="2 3">SCH</strain>
    </source>
</reference>
<gene>
    <name evidence="2" type="ORF">BEL07_04900</name>
</gene>
<dbReference type="PANTHER" id="PTHR38599:SF1">
    <property type="entry name" value="CUPIN DOMAIN PROTEIN (AFU_ORTHOLOGUE AFUA_3G13620)"/>
    <property type="match status" value="1"/>
</dbReference>
<proteinExistence type="predicted"/>
<protein>
    <submittedName>
        <fullName evidence="2">Cupin</fullName>
    </submittedName>
</protein>
<dbReference type="OrthoDB" id="4270834at2"/>
<evidence type="ECO:0000259" key="1">
    <source>
        <dbReference type="Pfam" id="PF07883"/>
    </source>
</evidence>
<dbReference type="PANTHER" id="PTHR38599">
    <property type="entry name" value="CUPIN DOMAIN PROTEIN (AFU_ORTHOLOGUE AFUA_3G13620)"/>
    <property type="match status" value="1"/>
</dbReference>
<evidence type="ECO:0000313" key="3">
    <source>
        <dbReference type="Proteomes" id="UP000178953"/>
    </source>
</evidence>
<dbReference type="Gene3D" id="2.60.120.10">
    <property type="entry name" value="Jelly Rolls"/>
    <property type="match status" value="1"/>
</dbReference>
<dbReference type="Proteomes" id="UP000178953">
    <property type="component" value="Unassembled WGS sequence"/>
</dbReference>
<keyword evidence="3" id="KW-1185">Reference proteome</keyword>
<dbReference type="RefSeq" id="WP_070351982.1">
    <property type="nucleotide sequence ID" value="NZ_CP043474.1"/>
</dbReference>
<dbReference type="EMBL" id="MCHX01000008">
    <property type="protein sequence ID" value="OFJ54900.1"/>
    <property type="molecule type" value="Genomic_DNA"/>
</dbReference>
<dbReference type="SUPFAM" id="SSF51182">
    <property type="entry name" value="RmlC-like cupins"/>
    <property type="match status" value="1"/>
</dbReference>
<dbReference type="AlphaFoldDB" id="A0A1E8Q9W7"/>
<organism evidence="2 3">
    <name type="scientific">Mycolicibacterium grossiae</name>
    <dbReference type="NCBI Taxonomy" id="1552759"/>
    <lineage>
        <taxon>Bacteria</taxon>
        <taxon>Bacillati</taxon>
        <taxon>Actinomycetota</taxon>
        <taxon>Actinomycetes</taxon>
        <taxon>Mycobacteriales</taxon>
        <taxon>Mycobacteriaceae</taxon>
        <taxon>Mycolicibacterium</taxon>
    </lineage>
</organism>
<name>A0A1E8Q9W7_9MYCO</name>
<dbReference type="InterPro" id="IPR013096">
    <property type="entry name" value="Cupin_2"/>
</dbReference>
<dbReference type="Pfam" id="PF07883">
    <property type="entry name" value="Cupin_2"/>
    <property type="match status" value="1"/>
</dbReference>
<feature type="domain" description="Cupin type-2" evidence="1">
    <location>
        <begin position="34"/>
        <end position="106"/>
    </location>
</feature>
<evidence type="ECO:0000313" key="2">
    <source>
        <dbReference type="EMBL" id="OFJ54900.1"/>
    </source>
</evidence>